<evidence type="ECO:0000256" key="9">
    <source>
        <dbReference type="ARBA" id="ARBA00022490"/>
    </source>
</evidence>
<dbReference type="FunFam" id="4.10.860.120:FF:000002">
    <property type="entry name" value="DNA-directed RNA polymerase subunit"/>
    <property type="match status" value="1"/>
</dbReference>
<feature type="region of interest" description="Disordered" evidence="25">
    <location>
        <begin position="2460"/>
        <end position="2526"/>
    </location>
</feature>
<dbReference type="InterPro" id="IPR042102">
    <property type="entry name" value="RNA_pol_Rpb1_3_sf"/>
</dbReference>
<feature type="compositionally biased region" description="Basic and acidic residues" evidence="25">
    <location>
        <begin position="2477"/>
        <end position="2492"/>
    </location>
</feature>
<keyword evidence="11" id="KW-0597">Phosphoprotein</keyword>
<feature type="compositionally biased region" description="Basic residues" evidence="25">
    <location>
        <begin position="2022"/>
        <end position="2033"/>
    </location>
</feature>
<dbReference type="InterPro" id="IPR045867">
    <property type="entry name" value="DNA-dir_RpoC_beta_prime"/>
</dbReference>
<protein>
    <recommendedName>
        <fullName evidence="24">DNA-directed RNA polymerase subunit</fullName>
        <ecNumber evidence="24">2.7.7.6</ecNumber>
    </recommendedName>
</protein>
<dbReference type="EC" id="2.7.7.6" evidence="24"/>
<comment type="function">
    <text evidence="24">DNA-dependent RNA polymerase catalyzes the transcription of DNA into RNA using the four ribonucleoside triphosphates as substrates.</text>
</comment>
<proteinExistence type="inferred from homology"/>
<feature type="compositionally biased region" description="Basic and acidic residues" evidence="25">
    <location>
        <begin position="2507"/>
        <end position="2521"/>
    </location>
</feature>
<evidence type="ECO:0000256" key="22">
    <source>
        <dbReference type="ARBA" id="ARBA00023163"/>
    </source>
</evidence>
<dbReference type="InterPro" id="IPR007081">
    <property type="entry name" value="RNA_pol_Rpb1_5"/>
</dbReference>
<dbReference type="SMART" id="SM00663">
    <property type="entry name" value="RPOLA_N"/>
    <property type="match status" value="1"/>
</dbReference>
<evidence type="ECO:0000256" key="4">
    <source>
        <dbReference type="ARBA" id="ARBA00004496"/>
    </source>
</evidence>
<dbReference type="RefSeq" id="XP_022290491.1">
    <property type="nucleotide sequence ID" value="XM_022434783.1"/>
</dbReference>
<dbReference type="InterPro" id="IPR007073">
    <property type="entry name" value="RNA_pol_Rpb1_7"/>
</dbReference>
<name>A0A8B8AGM1_CRAVI</name>
<evidence type="ECO:0000256" key="10">
    <source>
        <dbReference type="ARBA" id="ARBA00022499"/>
    </source>
</evidence>
<feature type="compositionally biased region" description="Basic residues" evidence="25">
    <location>
        <begin position="2042"/>
        <end position="2053"/>
    </location>
</feature>
<dbReference type="Gene3D" id="1.10.274.100">
    <property type="entry name" value="RNA polymerase Rpb1, domain 3"/>
    <property type="match status" value="1"/>
</dbReference>
<keyword evidence="18" id="KW-0460">Magnesium</keyword>
<evidence type="ECO:0000256" key="17">
    <source>
        <dbReference type="ARBA" id="ARBA00022833"/>
    </source>
</evidence>
<dbReference type="Gene3D" id="3.30.1360.140">
    <property type="match status" value="1"/>
</dbReference>
<dbReference type="PANTHER" id="PTHR19376:SF37">
    <property type="entry name" value="DNA-DIRECTED RNA POLYMERASE II SUBUNIT RPB1"/>
    <property type="match status" value="1"/>
</dbReference>
<dbReference type="Pfam" id="PF04983">
    <property type="entry name" value="RNA_pol_Rpb1_3"/>
    <property type="match status" value="1"/>
</dbReference>
<feature type="domain" description="RNA polymerase N-terminal" evidence="26">
    <location>
        <begin position="238"/>
        <end position="541"/>
    </location>
</feature>
<evidence type="ECO:0000256" key="11">
    <source>
        <dbReference type="ARBA" id="ARBA00022553"/>
    </source>
</evidence>
<keyword evidence="14" id="KW-0479">Metal-binding</keyword>
<evidence type="ECO:0000256" key="1">
    <source>
        <dbReference type="ARBA" id="ARBA00001946"/>
    </source>
</evidence>
<dbReference type="GO" id="GO:0005665">
    <property type="term" value="C:RNA polymerase II, core complex"/>
    <property type="evidence" value="ECO:0007669"/>
    <property type="project" value="TreeGrafter"/>
</dbReference>
<comment type="cofactor">
    <cofactor evidence="1">
        <name>Mg(2+)</name>
        <dbReference type="ChEBI" id="CHEBI:18420"/>
    </cofactor>
</comment>
<feature type="compositionally biased region" description="Basic residues" evidence="25">
    <location>
        <begin position="1943"/>
        <end position="1955"/>
    </location>
</feature>
<feature type="compositionally biased region" description="Polar residues" evidence="25">
    <location>
        <begin position="2358"/>
        <end position="2370"/>
    </location>
</feature>
<evidence type="ECO:0000256" key="14">
    <source>
        <dbReference type="ARBA" id="ARBA00022723"/>
    </source>
</evidence>
<dbReference type="Gene3D" id="6.20.50.80">
    <property type="match status" value="1"/>
</dbReference>
<sequence length="3197" mass="357181">MAYTGDSNAPLRDVKKVQFGILSPDEIRRMSVTDGGIKYSEVTEGGRPKLCGLMDPRQGTIDRTARCQTCAGNISECPGHFGHIELAKPVFHIGFLVKTIKVLRCVCFFCSKLLVDPTNPKMKDILSKTKAYPRKRLVAVYDLCKSRKVCEGGDEMDTKLGEEAQDGDQKKGHGGCGRYQPKIKRTGLELIAEWKDTNEDSQEKKIVLTADRVHEIFKRISDEECSVLGMDPKYARPDWMIVTVMPVPPLAVRPAVVMFGSARNQDDLTHKLADIIKANNQLRRNEQNGAASHIIAEDMKMLQYHVATLTDNELPGLPKAVQKSGRPLKSIKQRLKGKEGRVRGNLMGKRVDFSARTVITPDPNLRIDQVGVPRSIAQNMTFPDLVTPFNIDRMQELVRRGANQYPGAKYIIRDNGERIDLRFHPKASDLHLQIGYKVERHMQDNDYVVFNRQPTLHKMSMMCHKVKVLPWSTFRLNLSVTTPYNADFDGDEMNLHLPQSLETKAEISNLALVPRMIITPQANRPVMGIVQDTLTAVRKMTKRDVFLDRGQVMNLLMFLPRWDGHVPQPAILKPKPLWTGKQLFSLVIPGRTNCIRTHSTHPDEEDKGPYKWISPGDTKVLIEDGLLISGILCKKTLGTSSGSLAHVVFMEYGFEIAGEMYGHIQTLVNNWLLLEGHSIGIGDTIADPQTYIDIQDTIKKAKHDVIEVIEKAHNDDLEPTPGNTLRQTFENMVNRILNDARDKTGSKAQKSLSDYNNFKAMVVAGSKGSKINISQVIACVGQQNVEGKRIPFGFRHRTLPHFIKDDYGPESRGFVENSYLAGLTPSEFYFHAMGGREGLIDTAVKTAETGYIQRRLIKAMESVMVKYDGTVRNQVEQLVQLRYGEDGLDAVHVEFQTMPTLKPSNKAFERQFKFDATNERNMKKTLSEEVIKDLMGDALAVSQLEREWEQLKEDRTILRSIFPTGDSKVVLPCNLQRMIWNAQKIFRIDTHKATDLHPIKVVEGVEELCKRLIVVAGEDRLSIQANANATLLFKCLIRSTLCAKRVTEEFRLSSEAFEWLIGEVESKFQQAQAHPGEMVGALAAQSLGEPATQMTLNTFHYAGVSAKNVTLGVPRLKEIINVSKKPKTPSLTVYLIGQAARDAEKAKDVLCRLEHTTLRKVTANTAIYYDPDPQNTVISEDQEWVNVYYEMPDFDVSKISAWLLRIELDRKRMTDKKLTMEQISEKITAGFGDDLNCIFNDDNAEKLVLRIRIMNSDESKMQNEEEIVDKMEDDVFLRCIEANLLSDMTLQGIEAIAKVYMHLPNTEDKKRIFITDEGEFKAVAEWILETDGTALMKVLSQRDVDPIRTTTNDIVEVFSILGIEAVRKSIEKEMNHVISFDGSYVNYRHLSLLCDSMTAKGHLMAITRHGINRQETGALARCSFEETVDILMEAASHGEMDPMKGVSECIMLGQLARIGTGCFDLLLDAEKCKYGMEIPSNIGAGMPGGIGTGLFFGAGASPAAGMSPQMTPWQQGATPAYASAWSPGVGSGMTPGAAGFSPSAASESGYSPGYSPAWSPQPGSPGPASPYIPSPGGAMSPSYSPASPSYVPSSPAATPQSPGYSPTSPSYSPTSPGYSPTSPNYSPTSPSYSPTSPSYSPTSPSYSPTSPSYSPTSPSYSPTSPSYSPTSPSYSPTSPSYSPTSPSYSPTSPSYSPTSPSYSPTSPSYSPTSPSYSPTSPSYSPTSPSYSPTSPSYSPTSPSYSPTSPSYSPTSPSYSPSSPSYSPSSPSYSPTSPSYSPTSPSYSPSSPKYSPTSPSYSPTSPSYSPSSPQYSPSSPKYSPSSPSYSPSSPKYTPNSPSYSPSSPNYSPTSPEYSPSSPRYSPSPKYSPTSPTYSPTSPRHSPASPSYSPSSPQYTPTSPTYTPTSPQYSPTSSRYSPDTPGSQQSFIVTMPRYDSDEERKKRKKKKKKRSRSRSVSSSESRVSSKHKKSKKSKHHRRSPSLSPERSRHRRSRSRSRRRSPSYERERYRSRTRSRSRDRYSRRRSRSRERRSRSYDRRSRSSSRSRRRARYSRSSSRDRQRSRRSRSKDRHRDKSPKSKATEDLCSSIPGFADMTPSEQAQIRMQMALKAAAAADEKIKEQLTGSTGSKTLEEQLQFSNAIKDIESSSFVQSSFVSNRTDKDKTSSKKSEEFSFGTAAEFKPDMAVKKILEVDDLSKLAHANLCVDPEVKLDQWVERLNEMDSRLRNNERKAKQETLTTDMDEENFVTLNKHYKIPKVSAEEKECRQVLKDSGFDPKGMTKEEMFEIAEAIRQSKQDASFTNTQSDPYEADTQEDPHSQSGSPGYIPSQESSQSGVETADNSQSDSGGSPARNEVNIRTVSNEQSGIVKSSGRKSFRLSPSLTDEEEEEAQVKVNREKIETSGSENRQRKSVDTPTNTDGMFDKVIRSCKKAAAFLTPRKKTTESPVIIPNSPENEVTNHIELEPKAKKTSNKRSKLDSSDEDFVPEKPKTTSTFKRIKLMRSQATDEKEDTHNHDNRGKGSLTNSELELHYFLQDLAEKSHCGSQNDYHRNKRKQSCRRKSLIPLFAPDLEQIVSYTKVILQEFEIYHRKLVLQQSKSRVFLKMGESVKSGQHAENTIDIKRRRHQNVQFPSSVEDDDFGVERNEYGQFSMDDGDDEEKKTRPVKMVERPLRFTKSRRRVNKVKEVEKITIKQVENEDEDEEMVEVSDKGSQVDDLDVELVDYLGEQNKENLPGVQQGEKLEEDLIENRHTPDILMEEDTYASVVKKPAPKNGGKTEKQLEFNVKALRKRVNRCENDDLEIFERSQCKIPKNPPKSKFKRHHSNISTASSDSTSRMEEDFIQELAKKDKVMKMGTAKSTKDGGILLNPHGDVYATQMCAMEEKHSKEFEGKEKISKMQLTEDYFDVDRDADESNDSSVGNGDRKVIQSSNCVVEKENSVDILTDRMTSMDEINTENSDEEVIITDKTGFRKNTPKEGAKGGGQEAEVKLNVKRRGGPGRPRKAPLPPAPEVDDEVLLSGGDVKAETDDEWLSARNRANEKQGIKTYSRRAKGTGATQATTQVKEKVPCPMCYRKFDSEHIETHAAECQGEAEDIETANEDTQADRDQDSSPSSPAKSLVQHCLICDHPLPQGYKEYAHPHCMEEATQAQEIADKGVHSTQTEEPRKTRSRGRSQHPKSTQETADHLNMFVLDDD</sequence>
<evidence type="ECO:0000313" key="27">
    <source>
        <dbReference type="Proteomes" id="UP000694844"/>
    </source>
</evidence>
<feature type="region of interest" description="Disordered" evidence="25">
    <location>
        <begin position="2815"/>
        <end position="2839"/>
    </location>
</feature>
<dbReference type="Pfam" id="PF04998">
    <property type="entry name" value="RNA_pol_Rpb1_5"/>
    <property type="match status" value="1"/>
</dbReference>
<keyword evidence="23" id="KW-0539">Nucleus</keyword>
<keyword evidence="7 24" id="KW-0240">DNA-directed RNA polymerase</keyword>
<feature type="compositionally biased region" description="Basic and acidic residues" evidence="25">
    <location>
        <begin position="2460"/>
        <end position="2469"/>
    </location>
</feature>
<dbReference type="GO" id="GO:0005737">
    <property type="term" value="C:cytoplasm"/>
    <property type="evidence" value="ECO:0007669"/>
    <property type="project" value="UniProtKB-SubCell"/>
</dbReference>
<dbReference type="Pfam" id="PF04997">
    <property type="entry name" value="RNA_pol_Rpb1_1"/>
    <property type="match status" value="1"/>
</dbReference>
<dbReference type="GO" id="GO:0016787">
    <property type="term" value="F:hydrolase activity"/>
    <property type="evidence" value="ECO:0007669"/>
    <property type="project" value="UniProtKB-KW"/>
</dbReference>
<dbReference type="FunFam" id="1.10.132.30:FF:000001">
    <property type="entry name" value="DNA-directed RNA polymerase subunit"/>
    <property type="match status" value="1"/>
</dbReference>
<feature type="compositionally biased region" description="Basic and acidic residues" evidence="25">
    <location>
        <begin position="2003"/>
        <end position="2021"/>
    </location>
</feature>
<dbReference type="SUPFAM" id="SSF64484">
    <property type="entry name" value="beta and beta-prime subunits of DNA dependent RNA-polymerase"/>
    <property type="match status" value="1"/>
</dbReference>
<feature type="compositionally biased region" description="Low complexity" evidence="25">
    <location>
        <begin position="1551"/>
        <end position="1561"/>
    </location>
</feature>
<feature type="compositionally biased region" description="Basic residues" evidence="25">
    <location>
        <begin position="2817"/>
        <end position="2826"/>
    </location>
</feature>
<dbReference type="Pfam" id="PF00623">
    <property type="entry name" value="RNA_pol_Rpb1_2"/>
    <property type="match status" value="1"/>
</dbReference>
<dbReference type="FunFam" id="3.30.1360.140:FF:000001">
    <property type="entry name" value="DNA-directed RNA polymerase subunit"/>
    <property type="match status" value="1"/>
</dbReference>
<evidence type="ECO:0000256" key="13">
    <source>
        <dbReference type="ARBA" id="ARBA00022695"/>
    </source>
</evidence>
<keyword evidence="16" id="KW-0378">Hydrolase</keyword>
<comment type="catalytic activity">
    <reaction evidence="24">
        <text>RNA(n) + a ribonucleoside 5'-triphosphate = RNA(n+1) + diphosphate</text>
        <dbReference type="Rhea" id="RHEA:21248"/>
        <dbReference type="Rhea" id="RHEA-COMP:14527"/>
        <dbReference type="Rhea" id="RHEA-COMP:17342"/>
        <dbReference type="ChEBI" id="CHEBI:33019"/>
        <dbReference type="ChEBI" id="CHEBI:61557"/>
        <dbReference type="ChEBI" id="CHEBI:140395"/>
        <dbReference type="EC" id="2.7.7.6"/>
    </reaction>
</comment>
<evidence type="ECO:0000256" key="2">
    <source>
        <dbReference type="ARBA" id="ARBA00004123"/>
    </source>
</evidence>
<dbReference type="OrthoDB" id="270392at2759"/>
<dbReference type="Proteomes" id="UP000694844">
    <property type="component" value="Chromosome 6"/>
</dbReference>
<dbReference type="InterPro" id="IPR007066">
    <property type="entry name" value="RNA_pol_Rpb1_3"/>
</dbReference>
<dbReference type="Pfam" id="PF04990">
    <property type="entry name" value="RNA_pol_Rpb1_7"/>
    <property type="match status" value="1"/>
</dbReference>
<dbReference type="PROSITE" id="PS00115">
    <property type="entry name" value="RNA_POL_II_REPEAT"/>
    <property type="match status" value="17"/>
</dbReference>
<dbReference type="CDD" id="cd02733">
    <property type="entry name" value="RNAP_II_RPB1_N"/>
    <property type="match status" value="1"/>
</dbReference>
<evidence type="ECO:0000256" key="3">
    <source>
        <dbReference type="ARBA" id="ARBA00004286"/>
    </source>
</evidence>
<keyword evidence="20" id="KW-0007">Acetylation</keyword>
<dbReference type="FunFam" id="1.10.274.100:FF:000001">
    <property type="entry name" value="DNA-directed RNA polymerase subunit"/>
    <property type="match status" value="1"/>
</dbReference>
<feature type="compositionally biased region" description="Low complexity" evidence="25">
    <location>
        <begin position="2827"/>
        <end position="2836"/>
    </location>
</feature>
<dbReference type="GO" id="GO:0005694">
    <property type="term" value="C:chromosome"/>
    <property type="evidence" value="ECO:0007669"/>
    <property type="project" value="UniProtKB-SubCell"/>
</dbReference>
<dbReference type="InterPro" id="IPR007075">
    <property type="entry name" value="RNA_pol_Rpb1_6"/>
</dbReference>
<dbReference type="KEGG" id="cvn:111102132"/>
<keyword evidence="21" id="KW-0238">DNA-binding</keyword>
<evidence type="ECO:0000256" key="24">
    <source>
        <dbReference type="RuleBase" id="RU004279"/>
    </source>
</evidence>
<dbReference type="Gene3D" id="3.30.1490.180">
    <property type="entry name" value="RNA polymerase ii"/>
    <property type="match status" value="1"/>
</dbReference>
<evidence type="ECO:0000256" key="7">
    <source>
        <dbReference type="ARBA" id="ARBA00022478"/>
    </source>
</evidence>
<dbReference type="GO" id="GO:0046872">
    <property type="term" value="F:metal ion binding"/>
    <property type="evidence" value="ECO:0007669"/>
    <property type="project" value="UniProtKB-KW"/>
</dbReference>
<dbReference type="NCBIfam" id="NF006336">
    <property type="entry name" value="PRK08566.1"/>
    <property type="match status" value="1"/>
</dbReference>
<dbReference type="CDD" id="cd02584">
    <property type="entry name" value="RNAP_II_Rpb1_C"/>
    <property type="match status" value="1"/>
</dbReference>
<dbReference type="InterPro" id="IPR038120">
    <property type="entry name" value="Rpb1_funnel_sf"/>
</dbReference>
<dbReference type="InterPro" id="IPR007083">
    <property type="entry name" value="RNA_pol_Rpb1_4"/>
</dbReference>
<evidence type="ECO:0000256" key="12">
    <source>
        <dbReference type="ARBA" id="ARBA00022679"/>
    </source>
</evidence>
<keyword evidence="8" id="KW-0488">Methylation</keyword>
<reference evidence="28" key="1">
    <citation type="submission" date="2025-08" db="UniProtKB">
        <authorList>
            <consortium name="RefSeq"/>
        </authorList>
    </citation>
    <scope>IDENTIFICATION</scope>
    <source>
        <tissue evidence="28">Whole sample</tissue>
    </source>
</reference>
<feature type="compositionally biased region" description="Basic and acidic residues" evidence="25">
    <location>
        <begin position="2160"/>
        <end position="2173"/>
    </location>
</feature>
<dbReference type="Gene3D" id="6.10.250.2940">
    <property type="match status" value="1"/>
</dbReference>
<feature type="region of interest" description="Disordered" evidence="25">
    <location>
        <begin position="1551"/>
        <end position="2099"/>
    </location>
</feature>
<dbReference type="FunFam" id="2.40.40.20:FF:000019">
    <property type="entry name" value="DNA-directed RNA polymerase II subunit RPB1"/>
    <property type="match status" value="1"/>
</dbReference>
<evidence type="ECO:0000256" key="16">
    <source>
        <dbReference type="ARBA" id="ARBA00022801"/>
    </source>
</evidence>
<dbReference type="PRINTS" id="PR01217">
    <property type="entry name" value="PRICHEXTENSN"/>
</dbReference>
<dbReference type="Pfam" id="PF04992">
    <property type="entry name" value="RNA_pol_Rpb1_6"/>
    <property type="match status" value="1"/>
</dbReference>
<evidence type="ECO:0000256" key="19">
    <source>
        <dbReference type="ARBA" id="ARBA00022843"/>
    </source>
</evidence>
<keyword evidence="22 24" id="KW-0804">Transcription</keyword>
<feature type="compositionally biased region" description="Polar residues" evidence="25">
    <location>
        <begin position="2298"/>
        <end position="2308"/>
    </location>
</feature>
<evidence type="ECO:0000256" key="5">
    <source>
        <dbReference type="ARBA" id="ARBA00006460"/>
    </source>
</evidence>
<comment type="similarity">
    <text evidence="5 24">Belongs to the RNA polymerase beta' chain family.</text>
</comment>
<keyword evidence="9" id="KW-0963">Cytoplasm</keyword>
<evidence type="ECO:0000256" key="25">
    <source>
        <dbReference type="SAM" id="MobiDB-lite"/>
    </source>
</evidence>
<evidence type="ECO:0000313" key="28">
    <source>
        <dbReference type="RefSeq" id="XP_022290491.1"/>
    </source>
</evidence>
<feature type="compositionally biased region" description="Pro residues" evidence="25">
    <location>
        <begin position="1562"/>
        <end position="1573"/>
    </location>
</feature>
<dbReference type="InterPro" id="IPR000722">
    <property type="entry name" value="RNA_pol_asu"/>
</dbReference>
<dbReference type="Gene3D" id="4.10.860.120">
    <property type="entry name" value="RNA polymerase II, clamp domain"/>
    <property type="match status" value="2"/>
</dbReference>
<dbReference type="GeneID" id="111102132"/>
<dbReference type="InterPro" id="IPR044893">
    <property type="entry name" value="RNA_pol_Rpb1_clamp_domain"/>
</dbReference>
<keyword evidence="15" id="KW-0677">Repeat</keyword>
<evidence type="ECO:0000256" key="20">
    <source>
        <dbReference type="ARBA" id="ARBA00022990"/>
    </source>
</evidence>
<evidence type="ECO:0000256" key="18">
    <source>
        <dbReference type="ARBA" id="ARBA00022842"/>
    </source>
</evidence>
<feature type="compositionally biased region" description="Basic and acidic residues" evidence="25">
    <location>
        <begin position="2273"/>
        <end position="2286"/>
    </location>
</feature>
<gene>
    <name evidence="28" type="primary">LOC111102132</name>
</gene>
<dbReference type="Gene3D" id="1.10.132.30">
    <property type="match status" value="1"/>
</dbReference>
<feature type="region of interest" description="Disordered" evidence="25">
    <location>
        <begin position="2273"/>
        <end position="2422"/>
    </location>
</feature>
<feature type="region of interest" description="Disordered" evidence="25">
    <location>
        <begin position="2150"/>
        <end position="2174"/>
    </location>
</feature>
<dbReference type="GO" id="GO:0003677">
    <property type="term" value="F:DNA binding"/>
    <property type="evidence" value="ECO:0007669"/>
    <property type="project" value="UniProtKB-KW"/>
</dbReference>
<organism evidence="27 28">
    <name type="scientific">Crassostrea virginica</name>
    <name type="common">Eastern oyster</name>
    <dbReference type="NCBI Taxonomy" id="6565"/>
    <lineage>
        <taxon>Eukaryota</taxon>
        <taxon>Metazoa</taxon>
        <taxon>Spiralia</taxon>
        <taxon>Lophotrochozoa</taxon>
        <taxon>Mollusca</taxon>
        <taxon>Bivalvia</taxon>
        <taxon>Autobranchia</taxon>
        <taxon>Pteriomorphia</taxon>
        <taxon>Ostreida</taxon>
        <taxon>Ostreoidea</taxon>
        <taxon>Ostreidae</taxon>
        <taxon>Crassostrea</taxon>
    </lineage>
</organism>
<dbReference type="Pfam" id="PF05000">
    <property type="entry name" value="RNA_pol_Rpb1_4"/>
    <property type="match status" value="1"/>
</dbReference>
<keyword evidence="10" id="KW-1017">Isopeptide bond</keyword>
<evidence type="ECO:0000256" key="15">
    <source>
        <dbReference type="ARBA" id="ARBA00022737"/>
    </source>
</evidence>
<feature type="compositionally biased region" description="Basic and acidic residues" evidence="25">
    <location>
        <begin position="2072"/>
        <end position="2084"/>
    </location>
</feature>
<keyword evidence="19" id="KW-0832">Ubl conjugation</keyword>
<keyword evidence="17" id="KW-0862">Zinc</keyword>
<dbReference type="InterPro" id="IPR006592">
    <property type="entry name" value="RNA_pol_N"/>
</dbReference>
<keyword evidence="6" id="KW-0158">Chromosome</keyword>
<feature type="compositionally biased region" description="Basic residues" evidence="25">
    <location>
        <begin position="1989"/>
        <end position="2002"/>
    </location>
</feature>
<accession>A0A8B8AGM1</accession>
<dbReference type="FunFam" id="3.30.1490.180:FF:000001">
    <property type="entry name" value="DNA-directed RNA polymerase subunit"/>
    <property type="match status" value="1"/>
</dbReference>
<dbReference type="Gene3D" id="2.40.40.20">
    <property type="match status" value="1"/>
</dbReference>
<feature type="region of interest" description="Disordered" evidence="25">
    <location>
        <begin position="2973"/>
        <end position="3018"/>
    </location>
</feature>
<dbReference type="InterPro" id="IPR038593">
    <property type="entry name" value="RNA_pol_Rpb1_7_sf"/>
</dbReference>
<feature type="compositionally biased region" description="Basic residues" evidence="25">
    <location>
        <begin position="2993"/>
        <end position="3005"/>
    </location>
</feature>
<evidence type="ECO:0000256" key="8">
    <source>
        <dbReference type="ARBA" id="ARBA00022481"/>
    </source>
</evidence>
<keyword evidence="12 24" id="KW-0808">Transferase</keyword>
<dbReference type="Gene3D" id="1.10.150.390">
    <property type="match status" value="1"/>
</dbReference>
<feature type="compositionally biased region" description="Basic residues" evidence="25">
    <location>
        <begin position="1966"/>
        <end position="1981"/>
    </location>
</feature>
<dbReference type="InterPro" id="IPR000684">
    <property type="entry name" value="RNA_pol_II_repeat_euk"/>
</dbReference>
<dbReference type="FunFam" id="1.10.150.390:FF:000001">
    <property type="entry name" value="DNA-directed RNA polymerase subunit"/>
    <property type="match status" value="1"/>
</dbReference>
<dbReference type="InterPro" id="IPR007080">
    <property type="entry name" value="RNA_pol_Rpb1_1"/>
</dbReference>
<dbReference type="Pfam" id="PF05001">
    <property type="entry name" value="RNA_pol_Rpb1_R"/>
    <property type="match status" value="14"/>
</dbReference>
<comment type="subcellular location">
    <subcellularLocation>
        <location evidence="3">Chromosome</location>
    </subcellularLocation>
    <subcellularLocation>
        <location evidence="4">Cytoplasm</location>
    </subcellularLocation>
    <subcellularLocation>
        <location evidence="2">Nucleus</location>
    </subcellularLocation>
</comment>
<dbReference type="GO" id="GO:0003899">
    <property type="term" value="F:DNA-directed RNA polymerase activity"/>
    <property type="evidence" value="ECO:0007669"/>
    <property type="project" value="UniProtKB-EC"/>
</dbReference>
<dbReference type="PANTHER" id="PTHR19376">
    <property type="entry name" value="DNA-DIRECTED RNA POLYMERASE"/>
    <property type="match status" value="1"/>
</dbReference>
<feature type="compositionally biased region" description="Basic and acidic residues" evidence="25">
    <location>
        <begin position="2392"/>
        <end position="2414"/>
    </location>
</feature>
<dbReference type="GO" id="GO:0006366">
    <property type="term" value="P:transcription by RNA polymerase II"/>
    <property type="evidence" value="ECO:0007669"/>
    <property type="project" value="InterPro"/>
</dbReference>
<evidence type="ECO:0000259" key="26">
    <source>
        <dbReference type="SMART" id="SM00663"/>
    </source>
</evidence>
<evidence type="ECO:0000256" key="6">
    <source>
        <dbReference type="ARBA" id="ARBA00022454"/>
    </source>
</evidence>
<feature type="compositionally biased region" description="Polar residues" evidence="25">
    <location>
        <begin position="2320"/>
        <end position="2349"/>
    </location>
</feature>
<keyword evidence="27" id="KW-1185">Reference proteome</keyword>
<dbReference type="FunFam" id="4.10.860.120:FF:000005">
    <property type="entry name" value="DNA-directed RNA polymerase subunit"/>
    <property type="match status" value="1"/>
</dbReference>
<feature type="region of interest" description="Disordered" evidence="25">
    <location>
        <begin position="3149"/>
        <end position="3197"/>
    </location>
</feature>
<feature type="compositionally biased region" description="Low complexity" evidence="25">
    <location>
        <begin position="1574"/>
        <end position="1920"/>
    </location>
</feature>
<keyword evidence="13 24" id="KW-0548">Nucleotidyltransferase</keyword>
<evidence type="ECO:0000256" key="21">
    <source>
        <dbReference type="ARBA" id="ARBA00023125"/>
    </source>
</evidence>
<evidence type="ECO:0000256" key="23">
    <source>
        <dbReference type="ARBA" id="ARBA00023242"/>
    </source>
</evidence>
<feature type="compositionally biased region" description="Basic residues" evidence="25">
    <location>
        <begin position="2062"/>
        <end position="2071"/>
    </location>
</feature>
<feature type="compositionally biased region" description="Basic and acidic residues" evidence="25">
    <location>
        <begin position="3154"/>
        <end position="3169"/>
    </location>
</feature>